<protein>
    <submittedName>
        <fullName evidence="2">General stress protein</fullName>
    </submittedName>
</protein>
<keyword evidence="3" id="KW-1185">Reference proteome</keyword>
<dbReference type="Proteomes" id="UP000256373">
    <property type="component" value="Unassembled WGS sequence"/>
</dbReference>
<comment type="caution">
    <text evidence="2">The sequence shown here is derived from an EMBL/GenBank/DDBJ whole genome shotgun (WGS) entry which is preliminary data.</text>
</comment>
<dbReference type="PANTHER" id="PTHR34818:SF1">
    <property type="entry name" value="PROTEIN BLI-3"/>
    <property type="match status" value="1"/>
</dbReference>
<dbReference type="SUPFAM" id="SSF50475">
    <property type="entry name" value="FMN-binding split barrel"/>
    <property type="match status" value="1"/>
</dbReference>
<dbReference type="Gene3D" id="2.30.110.10">
    <property type="entry name" value="Electron Transport, Fmn-binding Protein, Chain A"/>
    <property type="match status" value="1"/>
</dbReference>
<name>A0A3D8Y5J7_9BACT</name>
<dbReference type="Pfam" id="PF16242">
    <property type="entry name" value="Pyrid_ox_like"/>
    <property type="match status" value="1"/>
</dbReference>
<evidence type="ECO:0000313" key="2">
    <source>
        <dbReference type="EMBL" id="REA57801.1"/>
    </source>
</evidence>
<sequence length="179" mass="20106">MDSINQQQPEENHQDLFAAEAGEKIKELASAANTCFFCTGIKTGHPLNVRPMSIQKVQDDGVFWFLSADDSHKNQEIHENPYVQLLFQGSKYSDFLSIYGTASISKEKAIIEELWSPVLKAWFTEGIDDPRITVIKVETKDGYYWDNKHGNAIAFVKTLYGAAVGKTLDDSIEGRLVTE</sequence>
<dbReference type="InterPro" id="IPR052917">
    <property type="entry name" value="Stress-Dev_Protein"/>
</dbReference>
<dbReference type="OrthoDB" id="1432662at2"/>
<dbReference type="EMBL" id="QNUL01000025">
    <property type="protein sequence ID" value="REA57801.1"/>
    <property type="molecule type" value="Genomic_DNA"/>
</dbReference>
<proteinExistence type="predicted"/>
<gene>
    <name evidence="2" type="ORF">DSL64_22980</name>
</gene>
<dbReference type="RefSeq" id="WP_115833292.1">
    <property type="nucleotide sequence ID" value="NZ_QNUL01000025.1"/>
</dbReference>
<dbReference type="PANTHER" id="PTHR34818">
    <property type="entry name" value="PROTEIN BLI-3"/>
    <property type="match status" value="1"/>
</dbReference>
<feature type="domain" description="General stress protein FMN-binding split barrel" evidence="1">
    <location>
        <begin position="21"/>
        <end position="169"/>
    </location>
</feature>
<dbReference type="InterPro" id="IPR038725">
    <property type="entry name" value="YdaG_split_barrel_FMN-bd"/>
</dbReference>
<reference evidence="2 3" key="1">
    <citation type="submission" date="2018-07" db="EMBL/GenBank/DDBJ databases">
        <title>Dyadobacter roseus sp. nov., isolated from rose rhizosphere soil.</title>
        <authorList>
            <person name="Chen L."/>
        </authorList>
    </citation>
    <scope>NUCLEOTIDE SEQUENCE [LARGE SCALE GENOMIC DNA]</scope>
    <source>
        <strain evidence="2 3">RS19</strain>
    </source>
</reference>
<organism evidence="2 3">
    <name type="scientific">Dyadobacter luteus</name>
    <dbReference type="NCBI Taxonomy" id="2259619"/>
    <lineage>
        <taxon>Bacteria</taxon>
        <taxon>Pseudomonadati</taxon>
        <taxon>Bacteroidota</taxon>
        <taxon>Cytophagia</taxon>
        <taxon>Cytophagales</taxon>
        <taxon>Spirosomataceae</taxon>
        <taxon>Dyadobacter</taxon>
    </lineage>
</organism>
<evidence type="ECO:0000259" key="1">
    <source>
        <dbReference type="Pfam" id="PF16242"/>
    </source>
</evidence>
<evidence type="ECO:0000313" key="3">
    <source>
        <dbReference type="Proteomes" id="UP000256373"/>
    </source>
</evidence>
<dbReference type="AlphaFoldDB" id="A0A3D8Y5J7"/>
<dbReference type="InterPro" id="IPR012349">
    <property type="entry name" value="Split_barrel_FMN-bd"/>
</dbReference>
<accession>A0A3D8Y5J7</accession>